<sequence length="320" mass="36209">MKQISLEDLQTFEFQSILNEDPLGKNITLLGSFARGSVGPSQPTQDGERDRAIVRIGKTAFDLENIKNPFVGLIERIEAVESTDIYIWLLGWFATNRDRDVKIDLICPATDVHIRKYTEQQIIMVRETPEIYEAVVKPYIAAFPAARTKWVDDILSGLSEADKVLYNCLDFIILPDMKWDLTTMSAFYILAIARDASIRSLRDLAKNRGHVQLLKSIRTEAGRVAQERFGLQSDRLRMFVHYQPSYYRFHVHIVHANHVGTLGSTIGQAHLLDDIISLLELEVDDQSGIFERTTLTYGLGDQHGLLGLIQQYKTVTDGGA</sequence>
<dbReference type="SUPFAM" id="SSF54197">
    <property type="entry name" value="HIT-like"/>
    <property type="match status" value="1"/>
</dbReference>
<feature type="active site" description="Nucleophile" evidence="2">
    <location>
        <position position="250"/>
    </location>
</feature>
<proteinExistence type="inferred from homology"/>
<dbReference type="GO" id="GO:0000340">
    <property type="term" value="F:RNA 7-methylguanosine cap binding"/>
    <property type="evidence" value="ECO:0007669"/>
    <property type="project" value="TreeGrafter"/>
</dbReference>
<dbReference type="PANTHER" id="PTHR12978">
    <property type="entry name" value="HISTIDINE TRIAD HIT PROTEIN MEMBER"/>
    <property type="match status" value="1"/>
</dbReference>
<dbReference type="Proteomes" id="UP000807025">
    <property type="component" value="Unassembled WGS sequence"/>
</dbReference>
<evidence type="ECO:0000313" key="4">
    <source>
        <dbReference type="Proteomes" id="UP000807025"/>
    </source>
</evidence>
<dbReference type="InterPro" id="IPR036265">
    <property type="entry name" value="HIT-like_sf"/>
</dbReference>
<dbReference type="GO" id="GO:0016787">
    <property type="term" value="F:hydrolase activity"/>
    <property type="evidence" value="ECO:0007669"/>
    <property type="project" value="InterPro"/>
</dbReference>
<dbReference type="AlphaFoldDB" id="A0A9P5ZZ90"/>
<reference evidence="3" key="1">
    <citation type="submission" date="2020-11" db="EMBL/GenBank/DDBJ databases">
        <authorList>
            <consortium name="DOE Joint Genome Institute"/>
            <person name="Ahrendt S."/>
            <person name="Riley R."/>
            <person name="Andreopoulos W."/>
            <person name="Labutti K."/>
            <person name="Pangilinan J."/>
            <person name="Ruiz-Duenas F.J."/>
            <person name="Barrasa J.M."/>
            <person name="Sanchez-Garcia M."/>
            <person name="Camarero S."/>
            <person name="Miyauchi S."/>
            <person name="Serrano A."/>
            <person name="Linde D."/>
            <person name="Babiker R."/>
            <person name="Drula E."/>
            <person name="Ayuso-Fernandez I."/>
            <person name="Pacheco R."/>
            <person name="Padilla G."/>
            <person name="Ferreira P."/>
            <person name="Barriuso J."/>
            <person name="Kellner H."/>
            <person name="Castanera R."/>
            <person name="Alfaro M."/>
            <person name="Ramirez L."/>
            <person name="Pisabarro A.G."/>
            <person name="Kuo A."/>
            <person name="Tritt A."/>
            <person name="Lipzen A."/>
            <person name="He G."/>
            <person name="Yan M."/>
            <person name="Ng V."/>
            <person name="Cullen D."/>
            <person name="Martin F."/>
            <person name="Rosso M.-N."/>
            <person name="Henrissat B."/>
            <person name="Hibbett D."/>
            <person name="Martinez A.T."/>
            <person name="Grigoriev I.V."/>
        </authorList>
    </citation>
    <scope>NUCLEOTIDE SEQUENCE</scope>
    <source>
        <strain evidence="3">ATCC 90797</strain>
    </source>
</reference>
<organism evidence="3 4">
    <name type="scientific">Pleurotus eryngii</name>
    <name type="common">Boletus of the steppes</name>
    <dbReference type="NCBI Taxonomy" id="5323"/>
    <lineage>
        <taxon>Eukaryota</taxon>
        <taxon>Fungi</taxon>
        <taxon>Dikarya</taxon>
        <taxon>Basidiomycota</taxon>
        <taxon>Agaricomycotina</taxon>
        <taxon>Agaricomycetes</taxon>
        <taxon>Agaricomycetidae</taxon>
        <taxon>Agaricales</taxon>
        <taxon>Pleurotineae</taxon>
        <taxon>Pleurotaceae</taxon>
        <taxon>Pleurotus</taxon>
    </lineage>
</organism>
<dbReference type="OrthoDB" id="10264956at2759"/>
<dbReference type="Gene3D" id="3.30.428.10">
    <property type="entry name" value="HIT-like"/>
    <property type="match status" value="1"/>
</dbReference>
<dbReference type="Pfam" id="PF05652">
    <property type="entry name" value="DcpS"/>
    <property type="match status" value="1"/>
</dbReference>
<evidence type="ECO:0000256" key="2">
    <source>
        <dbReference type="PIRSR" id="PIRSR028973-1"/>
    </source>
</evidence>
<name>A0A9P5ZZ90_PLEER</name>
<dbReference type="Pfam" id="PF11969">
    <property type="entry name" value="DcpS_C"/>
    <property type="match status" value="1"/>
</dbReference>
<dbReference type="Gene3D" id="3.30.200.40">
    <property type="entry name" value="Scavenger mRNA decapping enzyme, N-terminal domain"/>
    <property type="match status" value="1"/>
</dbReference>
<evidence type="ECO:0000256" key="1">
    <source>
        <dbReference type="ARBA" id="ARBA00010208"/>
    </source>
</evidence>
<dbReference type="InterPro" id="IPR008594">
    <property type="entry name" value="DcpS/DCS2"/>
</dbReference>
<accession>A0A9P5ZZ90</accession>
<protein>
    <submittedName>
        <fullName evidence="3">Scavenger mRNA decapping enzyme</fullName>
    </submittedName>
</protein>
<dbReference type="GO" id="GO:0005634">
    <property type="term" value="C:nucleus"/>
    <property type="evidence" value="ECO:0007669"/>
    <property type="project" value="TreeGrafter"/>
</dbReference>
<gene>
    <name evidence="3" type="ORF">BDN71DRAFT_1482347</name>
</gene>
<evidence type="ECO:0000313" key="3">
    <source>
        <dbReference type="EMBL" id="KAF9496187.1"/>
    </source>
</evidence>
<dbReference type="GO" id="GO:0000290">
    <property type="term" value="P:deadenylation-dependent decapping of nuclear-transcribed mRNA"/>
    <property type="evidence" value="ECO:0007669"/>
    <property type="project" value="InterPro"/>
</dbReference>
<comment type="caution">
    <text evidence="3">The sequence shown here is derived from an EMBL/GenBank/DDBJ whole genome shotgun (WGS) entry which is preliminary data.</text>
</comment>
<dbReference type="EMBL" id="MU154555">
    <property type="protein sequence ID" value="KAF9496187.1"/>
    <property type="molecule type" value="Genomic_DNA"/>
</dbReference>
<dbReference type="PANTHER" id="PTHR12978:SF0">
    <property type="entry name" value="M7GPPPX DIPHOSPHATASE"/>
    <property type="match status" value="1"/>
</dbReference>
<dbReference type="PIRSF" id="PIRSF028973">
    <property type="entry name" value="Scavenger_mRNA_decap_enz"/>
    <property type="match status" value="1"/>
</dbReference>
<comment type="similarity">
    <text evidence="1">Belongs to the HIT family.</text>
</comment>
<dbReference type="SUPFAM" id="SSF102860">
    <property type="entry name" value="mRNA decapping enzyme DcpS N-terminal domain"/>
    <property type="match status" value="1"/>
</dbReference>
<dbReference type="InterPro" id="IPR011145">
    <property type="entry name" value="Scavenger_mRNA_decap_enz_N"/>
</dbReference>
<dbReference type="GO" id="GO:0000932">
    <property type="term" value="C:P-body"/>
    <property type="evidence" value="ECO:0007669"/>
    <property type="project" value="TreeGrafter"/>
</dbReference>
<keyword evidence="4" id="KW-1185">Reference proteome</keyword>